<keyword evidence="3" id="KW-0520">NAD</keyword>
<reference evidence="5 6" key="1">
    <citation type="submission" date="2019-01" db="EMBL/GenBank/DDBJ databases">
        <title>Sinorhodobacter populi sp. nov. isolated from the symptomatic bark tissue of Populus euramericana canker.</title>
        <authorList>
            <person name="Xu G."/>
        </authorList>
    </citation>
    <scope>NUCLEOTIDE SEQUENCE [LARGE SCALE GENOMIC DNA]</scope>
    <source>
        <strain evidence="5 6">CCTCC AB2012026</strain>
    </source>
</reference>
<dbReference type="SUPFAM" id="SSF51735">
    <property type="entry name" value="NAD(P)-binding Rossmann-fold domains"/>
    <property type="match status" value="1"/>
</dbReference>
<proteinExistence type="inferred from homology"/>
<dbReference type="RefSeq" id="WP_128147003.1">
    <property type="nucleotide sequence ID" value="NZ_SAVB01000001.1"/>
</dbReference>
<dbReference type="AlphaFoldDB" id="A0A443LUN2"/>
<dbReference type="GO" id="GO:0051287">
    <property type="term" value="F:NAD binding"/>
    <property type="evidence" value="ECO:0007669"/>
    <property type="project" value="InterPro"/>
</dbReference>
<dbReference type="InterPro" id="IPR006140">
    <property type="entry name" value="D-isomer_DH_NAD-bd"/>
</dbReference>
<dbReference type="PANTHER" id="PTHR43761:SF1">
    <property type="entry name" value="D-ISOMER SPECIFIC 2-HYDROXYACID DEHYDROGENASE CATALYTIC DOMAIN-CONTAINING PROTEIN-RELATED"/>
    <property type="match status" value="1"/>
</dbReference>
<accession>A0A443LUN2</accession>
<evidence type="ECO:0000256" key="2">
    <source>
        <dbReference type="ARBA" id="ARBA00023002"/>
    </source>
</evidence>
<dbReference type="Gene3D" id="3.40.50.720">
    <property type="entry name" value="NAD(P)-binding Rossmann-like Domain"/>
    <property type="match status" value="1"/>
</dbReference>
<gene>
    <name evidence="5" type="ORF">EOW65_00045</name>
</gene>
<comment type="caution">
    <text evidence="5">The sequence shown here is derived from an EMBL/GenBank/DDBJ whole genome shotgun (WGS) entry which is preliminary data.</text>
</comment>
<evidence type="ECO:0000256" key="1">
    <source>
        <dbReference type="ARBA" id="ARBA00005854"/>
    </source>
</evidence>
<evidence type="ECO:0000256" key="3">
    <source>
        <dbReference type="ARBA" id="ARBA00023027"/>
    </source>
</evidence>
<comment type="similarity">
    <text evidence="1">Belongs to the D-isomer specific 2-hydroxyacid dehydrogenase family.</text>
</comment>
<dbReference type="OrthoDB" id="7374922at2"/>
<dbReference type="InterPro" id="IPR036291">
    <property type="entry name" value="NAD(P)-bd_dom_sf"/>
</dbReference>
<dbReference type="PANTHER" id="PTHR43761">
    <property type="entry name" value="D-ISOMER SPECIFIC 2-HYDROXYACID DEHYDROGENASE FAMILY PROTEIN (AFU_ORTHOLOGUE AFUA_1G13630)"/>
    <property type="match status" value="1"/>
</dbReference>
<keyword evidence="6" id="KW-1185">Reference proteome</keyword>
<organism evidence="5 6">
    <name type="scientific">Paenirhodobacter ferrireducens</name>
    <dbReference type="NCBI Taxonomy" id="1215032"/>
    <lineage>
        <taxon>Bacteria</taxon>
        <taxon>Pseudomonadati</taxon>
        <taxon>Pseudomonadota</taxon>
        <taxon>Alphaproteobacteria</taxon>
        <taxon>Rhodobacterales</taxon>
        <taxon>Rhodobacter group</taxon>
        <taxon>Paenirhodobacter</taxon>
    </lineage>
</organism>
<evidence type="ECO:0000259" key="4">
    <source>
        <dbReference type="Pfam" id="PF02826"/>
    </source>
</evidence>
<sequence length="189" mass="20461">MLPEADGLMLSCPLTEETANLIDAAAIALMKPTAQLINVARGGCVDEPALIAALAGHYSHPETPVCPGPGTTPEHRDLVAREIAALRGEIGRGGLLEAVIRALTWRISMRRQQIDERRFNLAFELKPARRTLPVGSFRTVVRRQMGIMMLDAEAGPHEHLRLQQMVALLRSCQPGPESPASPHTTGNPA</sequence>
<keyword evidence="2" id="KW-0560">Oxidoreductase</keyword>
<evidence type="ECO:0000313" key="5">
    <source>
        <dbReference type="EMBL" id="RWR52904.1"/>
    </source>
</evidence>
<dbReference type="Proteomes" id="UP000286594">
    <property type="component" value="Unassembled WGS sequence"/>
</dbReference>
<name>A0A443LUN2_9RHOB</name>
<evidence type="ECO:0000313" key="6">
    <source>
        <dbReference type="Proteomes" id="UP000286594"/>
    </source>
</evidence>
<dbReference type="EMBL" id="SAVB01000001">
    <property type="protein sequence ID" value="RWR52904.1"/>
    <property type="molecule type" value="Genomic_DNA"/>
</dbReference>
<dbReference type="GO" id="GO:0016491">
    <property type="term" value="F:oxidoreductase activity"/>
    <property type="evidence" value="ECO:0007669"/>
    <property type="project" value="UniProtKB-KW"/>
</dbReference>
<protein>
    <recommendedName>
        <fullName evidence="4">D-isomer specific 2-hydroxyacid dehydrogenase NAD-binding domain-containing protein</fullName>
    </recommendedName>
</protein>
<dbReference type="InterPro" id="IPR050418">
    <property type="entry name" value="D-iso_2-hydroxyacid_DH_PdxB"/>
</dbReference>
<feature type="domain" description="D-isomer specific 2-hydroxyacid dehydrogenase NAD-binding" evidence="4">
    <location>
        <begin position="1"/>
        <end position="55"/>
    </location>
</feature>
<dbReference type="Pfam" id="PF02826">
    <property type="entry name" value="2-Hacid_dh_C"/>
    <property type="match status" value="1"/>
</dbReference>